<reference evidence="2" key="1">
    <citation type="submission" date="2022-07" db="EMBL/GenBank/DDBJ databases">
        <title>Genome Sequence of Agrocybe chaxingu.</title>
        <authorList>
            <person name="Buettner E."/>
        </authorList>
    </citation>
    <scope>NUCLEOTIDE SEQUENCE</scope>
    <source>
        <strain evidence="2">MP-N11</strain>
    </source>
</reference>
<organism evidence="2 3">
    <name type="scientific">Agrocybe chaxingu</name>
    <dbReference type="NCBI Taxonomy" id="84603"/>
    <lineage>
        <taxon>Eukaryota</taxon>
        <taxon>Fungi</taxon>
        <taxon>Dikarya</taxon>
        <taxon>Basidiomycota</taxon>
        <taxon>Agaricomycotina</taxon>
        <taxon>Agaricomycetes</taxon>
        <taxon>Agaricomycetidae</taxon>
        <taxon>Agaricales</taxon>
        <taxon>Agaricineae</taxon>
        <taxon>Strophariaceae</taxon>
        <taxon>Agrocybe</taxon>
    </lineage>
</organism>
<evidence type="ECO:0000313" key="3">
    <source>
        <dbReference type="Proteomes" id="UP001148786"/>
    </source>
</evidence>
<dbReference type="Proteomes" id="UP001148786">
    <property type="component" value="Unassembled WGS sequence"/>
</dbReference>
<sequence length="131" mass="14560">MLCSFSTLILSFLVIVPSLAVPISTPELLEERQVSDGTEIHNFSHQFALRSLEYLDLLDRDLQQLEELAQRDPGFLNSVGNAFSKIASPTGLQTVAKVAGQVSNLARKASRVQGRDVEDLLERDDEFDELD</sequence>
<dbReference type="OrthoDB" id="10408261at2759"/>
<proteinExistence type="predicted"/>
<feature type="chain" id="PRO_5040738590" evidence="1">
    <location>
        <begin position="21"/>
        <end position="131"/>
    </location>
</feature>
<evidence type="ECO:0000313" key="2">
    <source>
        <dbReference type="EMBL" id="KAJ3498231.1"/>
    </source>
</evidence>
<keyword evidence="1" id="KW-0732">Signal</keyword>
<protein>
    <submittedName>
        <fullName evidence="2">Uncharacterized protein</fullName>
    </submittedName>
</protein>
<evidence type="ECO:0000256" key="1">
    <source>
        <dbReference type="SAM" id="SignalP"/>
    </source>
</evidence>
<name>A0A9W8JUI6_9AGAR</name>
<feature type="signal peptide" evidence="1">
    <location>
        <begin position="1"/>
        <end position="20"/>
    </location>
</feature>
<dbReference type="EMBL" id="JANKHO010001810">
    <property type="protein sequence ID" value="KAJ3498231.1"/>
    <property type="molecule type" value="Genomic_DNA"/>
</dbReference>
<gene>
    <name evidence="2" type="ORF">NLJ89_g10244</name>
</gene>
<comment type="caution">
    <text evidence="2">The sequence shown here is derived from an EMBL/GenBank/DDBJ whole genome shotgun (WGS) entry which is preliminary data.</text>
</comment>
<dbReference type="AlphaFoldDB" id="A0A9W8JUI6"/>
<accession>A0A9W8JUI6</accession>
<keyword evidence="3" id="KW-1185">Reference proteome</keyword>